<sequence>MNPDRFDRLVQIRRHIHAHPETARKEFGTTAFIAEQLTAAGLAPQVFPGGTGLYCDIGDGRGPLVALRADIDALPVADEKEVPYRSTRPGTCHACGHDVHTTIMLGVALELAQAPETIEGRARFVFQPAEEAVPSGAHDAIAAGVLKDVAVIYALHCDPAGEVGRVGIRTGPITSSLTAFDIQITQPPAGTAPGSHPADLVMVMAKLITDLPTALQNALPPGAAMVASAVFGTVNSVPGPDGRPERVTSLGTVRSLSREAWAAVPELFERLATAIVSPYGVTFNADFNQVAPAVTNDPDAMRVFDAAVTSALEPGARYETPQSLGGEDFAWYLESVPGGLARLGVRPRGRATAYDLHSGRFDVDEECIAVGVKLMRETLRLALTEYSAR</sequence>
<dbReference type="SUPFAM" id="SSF53187">
    <property type="entry name" value="Zn-dependent exopeptidases"/>
    <property type="match status" value="1"/>
</dbReference>
<name>A0ABW8C9N0_9ACTN</name>
<dbReference type="Gene3D" id="3.40.630.10">
    <property type="entry name" value="Zn peptidases"/>
    <property type="match status" value="1"/>
</dbReference>
<protein>
    <submittedName>
        <fullName evidence="1">Amidohydrolase</fullName>
    </submittedName>
</protein>
<evidence type="ECO:0000313" key="1">
    <source>
        <dbReference type="EMBL" id="MFI9102527.1"/>
    </source>
</evidence>
<dbReference type="Proteomes" id="UP001614394">
    <property type="component" value="Unassembled WGS sequence"/>
</dbReference>
<proteinExistence type="predicted"/>
<dbReference type="NCBIfam" id="TIGR01891">
    <property type="entry name" value="amidohydrolases"/>
    <property type="match status" value="1"/>
</dbReference>
<keyword evidence="2" id="KW-1185">Reference proteome</keyword>
<dbReference type="Gene3D" id="3.30.70.360">
    <property type="match status" value="1"/>
</dbReference>
<evidence type="ECO:0000313" key="2">
    <source>
        <dbReference type="Proteomes" id="UP001614394"/>
    </source>
</evidence>
<gene>
    <name evidence="1" type="ORF">ACIGXA_18590</name>
</gene>
<dbReference type="InterPro" id="IPR017439">
    <property type="entry name" value="Amidohydrolase"/>
</dbReference>
<dbReference type="Pfam" id="PF01546">
    <property type="entry name" value="Peptidase_M20"/>
    <property type="match status" value="1"/>
</dbReference>
<accession>A0ABW8C9N0</accession>
<comment type="caution">
    <text evidence="1">The sequence shown here is derived from an EMBL/GenBank/DDBJ whole genome shotgun (WGS) entry which is preliminary data.</text>
</comment>
<dbReference type="PIRSF" id="PIRSF005962">
    <property type="entry name" value="Pept_M20D_amidohydro"/>
    <property type="match status" value="1"/>
</dbReference>
<organism evidence="1 2">
    <name type="scientific">Streptomyces fildesensis</name>
    <dbReference type="NCBI Taxonomy" id="375757"/>
    <lineage>
        <taxon>Bacteria</taxon>
        <taxon>Bacillati</taxon>
        <taxon>Actinomycetota</taxon>
        <taxon>Actinomycetes</taxon>
        <taxon>Kitasatosporales</taxon>
        <taxon>Streptomycetaceae</taxon>
        <taxon>Streptomyces</taxon>
    </lineage>
</organism>
<dbReference type="PANTHER" id="PTHR11014">
    <property type="entry name" value="PEPTIDASE M20 FAMILY MEMBER"/>
    <property type="match status" value="1"/>
</dbReference>
<dbReference type="EMBL" id="JBITYG010000005">
    <property type="protein sequence ID" value="MFI9102527.1"/>
    <property type="molecule type" value="Genomic_DNA"/>
</dbReference>
<reference evidence="1 2" key="1">
    <citation type="submission" date="2024-10" db="EMBL/GenBank/DDBJ databases">
        <title>The Natural Products Discovery Center: Release of the First 8490 Sequenced Strains for Exploring Actinobacteria Biosynthetic Diversity.</title>
        <authorList>
            <person name="Kalkreuter E."/>
            <person name="Kautsar S.A."/>
            <person name="Yang D."/>
            <person name="Bader C.D."/>
            <person name="Teijaro C.N."/>
            <person name="Fluegel L."/>
            <person name="Davis C.M."/>
            <person name="Simpson J.R."/>
            <person name="Lauterbach L."/>
            <person name="Steele A.D."/>
            <person name="Gui C."/>
            <person name="Meng S."/>
            <person name="Li G."/>
            <person name="Viehrig K."/>
            <person name="Ye F."/>
            <person name="Su P."/>
            <person name="Kiefer A.F."/>
            <person name="Nichols A."/>
            <person name="Cepeda A.J."/>
            <person name="Yan W."/>
            <person name="Fan B."/>
            <person name="Jiang Y."/>
            <person name="Adhikari A."/>
            <person name="Zheng C.-J."/>
            <person name="Schuster L."/>
            <person name="Cowan T.M."/>
            <person name="Smanski M.J."/>
            <person name="Chevrette M.G."/>
            <person name="De Carvalho L.P.S."/>
            <person name="Shen B."/>
        </authorList>
    </citation>
    <scope>NUCLEOTIDE SEQUENCE [LARGE SCALE GENOMIC DNA]</scope>
    <source>
        <strain evidence="1 2">NPDC053399</strain>
    </source>
</reference>
<dbReference type="InterPro" id="IPR002933">
    <property type="entry name" value="Peptidase_M20"/>
</dbReference>
<dbReference type="PANTHER" id="PTHR11014:SF63">
    <property type="entry name" value="METALLOPEPTIDASE, PUTATIVE (AFU_ORTHOLOGUE AFUA_6G09600)-RELATED"/>
    <property type="match status" value="1"/>
</dbReference>
<dbReference type="RefSeq" id="WP_399650328.1">
    <property type="nucleotide sequence ID" value="NZ_JBITYG010000005.1"/>
</dbReference>